<evidence type="ECO:0000259" key="8">
    <source>
        <dbReference type="PROSITE" id="PS50035"/>
    </source>
</evidence>
<keyword evidence="4" id="KW-0378">Hydrolase</keyword>
<evidence type="ECO:0000256" key="5">
    <source>
        <dbReference type="ARBA" id="ARBA00022837"/>
    </source>
</evidence>
<feature type="domain" description="PLD phosphodiesterase" evidence="8">
    <location>
        <begin position="85"/>
        <end position="112"/>
    </location>
</feature>
<dbReference type="Pfam" id="PF00614">
    <property type="entry name" value="PLDc"/>
    <property type="match status" value="1"/>
</dbReference>
<dbReference type="GO" id="GO:0005886">
    <property type="term" value="C:plasma membrane"/>
    <property type="evidence" value="ECO:0007669"/>
    <property type="project" value="TreeGrafter"/>
</dbReference>
<protein>
    <recommendedName>
        <fullName evidence="1">phospholipase D</fullName>
        <ecNumber evidence="1">3.1.4.4</ecNumber>
    </recommendedName>
</protein>
<evidence type="ECO:0000313" key="9">
    <source>
        <dbReference type="EMBL" id="KNC83521.1"/>
    </source>
</evidence>
<reference evidence="9 10" key="1">
    <citation type="submission" date="2011-02" db="EMBL/GenBank/DDBJ databases">
        <title>The Genome Sequence of Sphaeroforma arctica JP610.</title>
        <authorList>
            <consortium name="The Broad Institute Genome Sequencing Platform"/>
            <person name="Russ C."/>
            <person name="Cuomo C."/>
            <person name="Young S.K."/>
            <person name="Zeng Q."/>
            <person name="Gargeya S."/>
            <person name="Alvarado L."/>
            <person name="Berlin A."/>
            <person name="Chapman S.B."/>
            <person name="Chen Z."/>
            <person name="Freedman E."/>
            <person name="Gellesch M."/>
            <person name="Goldberg J."/>
            <person name="Griggs A."/>
            <person name="Gujja S."/>
            <person name="Heilman E."/>
            <person name="Heiman D."/>
            <person name="Howarth C."/>
            <person name="Mehta T."/>
            <person name="Neiman D."/>
            <person name="Pearson M."/>
            <person name="Roberts A."/>
            <person name="Saif S."/>
            <person name="Shea T."/>
            <person name="Shenoy N."/>
            <person name="Sisk P."/>
            <person name="Stolte C."/>
            <person name="Sykes S."/>
            <person name="White J."/>
            <person name="Yandava C."/>
            <person name="Burger G."/>
            <person name="Gray M.W."/>
            <person name="Holland P.W.H."/>
            <person name="King N."/>
            <person name="Lang F.B.F."/>
            <person name="Roger A.J."/>
            <person name="Ruiz-Trillo I."/>
            <person name="Haas B."/>
            <person name="Nusbaum C."/>
            <person name="Birren B."/>
        </authorList>
    </citation>
    <scope>NUCLEOTIDE SEQUENCE [LARGE SCALE GENOMIC DNA]</scope>
    <source>
        <strain evidence="9 10">JP610</strain>
    </source>
</reference>
<evidence type="ECO:0000256" key="1">
    <source>
        <dbReference type="ARBA" id="ARBA00012027"/>
    </source>
</evidence>
<name>A0A0L0G3W1_9EUKA</name>
<gene>
    <name evidence="9" type="ORF">SARC_04225</name>
</gene>
<keyword evidence="2" id="KW-0479">Metal-binding</keyword>
<dbReference type="GO" id="GO:0004630">
    <property type="term" value="F:phospholipase D activity"/>
    <property type="evidence" value="ECO:0007669"/>
    <property type="project" value="UniProtKB-EC"/>
</dbReference>
<dbReference type="Gene3D" id="3.30.870.10">
    <property type="entry name" value="Endonuclease Chain A"/>
    <property type="match status" value="1"/>
</dbReference>
<keyword evidence="7" id="KW-0443">Lipid metabolism</keyword>
<dbReference type="InterPro" id="IPR024632">
    <property type="entry name" value="PLipase_D_C"/>
</dbReference>
<evidence type="ECO:0000256" key="6">
    <source>
        <dbReference type="ARBA" id="ARBA00022963"/>
    </source>
</evidence>
<keyword evidence="5" id="KW-0106">Calcium</keyword>
<dbReference type="EMBL" id="KQ241827">
    <property type="protein sequence ID" value="KNC83521.1"/>
    <property type="molecule type" value="Genomic_DNA"/>
</dbReference>
<dbReference type="PANTHER" id="PTHR18896">
    <property type="entry name" value="PHOSPHOLIPASE D"/>
    <property type="match status" value="1"/>
</dbReference>
<evidence type="ECO:0000256" key="2">
    <source>
        <dbReference type="ARBA" id="ARBA00022723"/>
    </source>
</evidence>
<dbReference type="InterPro" id="IPR015679">
    <property type="entry name" value="PLipase_D_fam"/>
</dbReference>
<dbReference type="GeneID" id="25904729"/>
<dbReference type="eggNOG" id="KOG1329">
    <property type="taxonomic scope" value="Eukaryota"/>
</dbReference>
<dbReference type="EC" id="3.1.4.4" evidence="1"/>
<dbReference type="PROSITE" id="PS50035">
    <property type="entry name" value="PLD"/>
    <property type="match status" value="1"/>
</dbReference>
<dbReference type="RefSeq" id="XP_014157423.1">
    <property type="nucleotide sequence ID" value="XM_014301948.1"/>
</dbReference>
<evidence type="ECO:0000313" key="10">
    <source>
        <dbReference type="Proteomes" id="UP000054560"/>
    </source>
</evidence>
<accession>A0A0L0G3W1</accession>
<evidence type="ECO:0000256" key="3">
    <source>
        <dbReference type="ARBA" id="ARBA00022737"/>
    </source>
</evidence>
<dbReference type="PANTHER" id="PTHR18896:SF202">
    <property type="entry name" value="PHOSPHOLIPASE D ALPHA 3"/>
    <property type="match status" value="1"/>
</dbReference>
<dbReference type="OrthoDB" id="14911at2759"/>
<dbReference type="InterPro" id="IPR001736">
    <property type="entry name" value="PLipase_D/transphosphatidylase"/>
</dbReference>
<dbReference type="Proteomes" id="UP000054560">
    <property type="component" value="Unassembled WGS sequence"/>
</dbReference>
<dbReference type="Pfam" id="PF12357">
    <property type="entry name" value="PLD_C"/>
    <property type="match status" value="1"/>
</dbReference>
<evidence type="ECO:0000256" key="4">
    <source>
        <dbReference type="ARBA" id="ARBA00022801"/>
    </source>
</evidence>
<dbReference type="GO" id="GO:0009395">
    <property type="term" value="P:phospholipid catabolic process"/>
    <property type="evidence" value="ECO:0007669"/>
    <property type="project" value="TreeGrafter"/>
</dbReference>
<dbReference type="AlphaFoldDB" id="A0A0L0G3W1"/>
<dbReference type="SMART" id="SM00155">
    <property type="entry name" value="PLDc"/>
    <property type="match status" value="1"/>
</dbReference>
<dbReference type="GO" id="GO:0046872">
    <property type="term" value="F:metal ion binding"/>
    <property type="evidence" value="ECO:0007669"/>
    <property type="project" value="UniProtKB-KW"/>
</dbReference>
<dbReference type="SUPFAM" id="SSF56024">
    <property type="entry name" value="Phospholipase D/nuclease"/>
    <property type="match status" value="1"/>
</dbReference>
<sequence>MPMWPEGPAPDIVIQEIMAHQNETRKMMYSMIARALQKAGSKEHPLRYLVFLCVGNREEEGSDEGKLDISDASKYGETLSKTRRYMIYVHSKMMVVDDEYVILGSANINMRSMAGERDTEICSGMFQKKYRATLDACPQGQVYGYRRACMGEHLGGQSDMLEKPWTSESNLWIREQAAKNWELYSQDNPVNMPSHLLPMPFMVDMVGTVTAHPDYPHILDTTAKVLGEKSSVIPTYVTT</sequence>
<keyword evidence="10" id="KW-1185">Reference proteome</keyword>
<dbReference type="STRING" id="667725.A0A0L0G3W1"/>
<proteinExistence type="predicted"/>
<keyword evidence="3" id="KW-0677">Repeat</keyword>
<organism evidence="9 10">
    <name type="scientific">Sphaeroforma arctica JP610</name>
    <dbReference type="NCBI Taxonomy" id="667725"/>
    <lineage>
        <taxon>Eukaryota</taxon>
        <taxon>Ichthyosporea</taxon>
        <taxon>Ichthyophonida</taxon>
        <taxon>Sphaeroforma</taxon>
    </lineage>
</organism>
<keyword evidence="6" id="KW-0442">Lipid degradation</keyword>
<evidence type="ECO:0000256" key="7">
    <source>
        <dbReference type="ARBA" id="ARBA00023098"/>
    </source>
</evidence>